<evidence type="ECO:0000256" key="7">
    <source>
        <dbReference type="ARBA" id="ARBA00023170"/>
    </source>
</evidence>
<dbReference type="Proteomes" id="UP001107558">
    <property type="component" value="Chromosome 3"/>
</dbReference>
<evidence type="ECO:0000256" key="6">
    <source>
        <dbReference type="ARBA" id="ARBA00023136"/>
    </source>
</evidence>
<feature type="transmembrane region" description="Helical" evidence="9">
    <location>
        <begin position="317"/>
        <end position="334"/>
    </location>
</feature>
<keyword evidence="5 9" id="KW-1133">Transmembrane helix</keyword>
<dbReference type="OrthoDB" id="8185860at2759"/>
<comment type="similarity">
    <text evidence="9">Belongs to the insect chemoreceptor superfamily. Heteromeric odorant receptor channel (TC 1.A.69) family.</text>
</comment>
<keyword evidence="7 9" id="KW-0675">Receptor</keyword>
<keyword evidence="6 9" id="KW-0472">Membrane</keyword>
<keyword evidence="3 9" id="KW-0812">Transmembrane</keyword>
<dbReference type="PANTHER" id="PTHR21137">
    <property type="entry name" value="ODORANT RECEPTOR"/>
    <property type="match status" value="1"/>
</dbReference>
<evidence type="ECO:0000256" key="4">
    <source>
        <dbReference type="ARBA" id="ARBA00022725"/>
    </source>
</evidence>
<keyword evidence="11" id="KW-1185">Reference proteome</keyword>
<comment type="caution">
    <text evidence="10">The sequence shown here is derived from an EMBL/GenBank/DDBJ whole genome shotgun (WGS) entry which is preliminary data.</text>
</comment>
<dbReference type="EMBL" id="JADBJN010000003">
    <property type="protein sequence ID" value="KAG5673089.1"/>
    <property type="molecule type" value="Genomic_DNA"/>
</dbReference>
<evidence type="ECO:0000256" key="3">
    <source>
        <dbReference type="ARBA" id="ARBA00022692"/>
    </source>
</evidence>
<proteinExistence type="inferred from homology"/>
<accession>A0A9J6BT74</accession>
<evidence type="ECO:0000256" key="8">
    <source>
        <dbReference type="ARBA" id="ARBA00023224"/>
    </source>
</evidence>
<dbReference type="GO" id="GO:0005549">
    <property type="term" value="F:odorant binding"/>
    <property type="evidence" value="ECO:0007669"/>
    <property type="project" value="InterPro"/>
</dbReference>
<evidence type="ECO:0000313" key="11">
    <source>
        <dbReference type="Proteomes" id="UP001107558"/>
    </source>
</evidence>
<evidence type="ECO:0000256" key="1">
    <source>
        <dbReference type="ARBA" id="ARBA00004141"/>
    </source>
</evidence>
<name>A0A9J6BT74_POLVA</name>
<dbReference type="GO" id="GO:0005886">
    <property type="term" value="C:plasma membrane"/>
    <property type="evidence" value="ECO:0007669"/>
    <property type="project" value="UniProtKB-SubCell"/>
</dbReference>
<feature type="transmembrane region" description="Helical" evidence="9">
    <location>
        <begin position="161"/>
        <end position="181"/>
    </location>
</feature>
<dbReference type="AlphaFoldDB" id="A0A9J6BT74"/>
<evidence type="ECO:0000256" key="9">
    <source>
        <dbReference type="RuleBase" id="RU351113"/>
    </source>
</evidence>
<dbReference type="Pfam" id="PF02949">
    <property type="entry name" value="7tm_6"/>
    <property type="match status" value="1"/>
</dbReference>
<sequence length="376" mass="44985">MKLSERLRILVTRIKSYFVSDQVQNFMLFLEDFFPSEKMFQSFGFTFLNRLQISITQQQSRKNIFWSSVVISLVIWVLFIMNFLYATKSENFILSVDTFGWISGYFMTMTKKFFLCYWKRQTIMKIIERLDRYFPHSSREQLQFKVSEHHRNLKILHRISLINYVWTWIHFSYMPLLSILFGQGMQLFAPIYFPFDTMQTWLYPIIFILQVWNLFFIFILSISMDFLFYDLLCVISMEFDVLAQKISQIDPESDENADKKFGEIIDGYNELIDIANELEDNFSPLLLVHIYGGIFMLCVSVFLLFVPMSIYFIMKNVPPICLLLVQLFCICFYGEQLQISSMRVADEAYNCNWYGKNLKFRKMILLTMLRAQRPQN</sequence>
<feature type="transmembrane region" description="Helical" evidence="9">
    <location>
        <begin position="201"/>
        <end position="222"/>
    </location>
</feature>
<keyword evidence="2 9" id="KW-0716">Sensory transduction</keyword>
<evidence type="ECO:0000256" key="2">
    <source>
        <dbReference type="ARBA" id="ARBA00022606"/>
    </source>
</evidence>
<organism evidence="10 11">
    <name type="scientific">Polypedilum vanderplanki</name>
    <name type="common">Sleeping chironomid midge</name>
    <dbReference type="NCBI Taxonomy" id="319348"/>
    <lineage>
        <taxon>Eukaryota</taxon>
        <taxon>Metazoa</taxon>
        <taxon>Ecdysozoa</taxon>
        <taxon>Arthropoda</taxon>
        <taxon>Hexapoda</taxon>
        <taxon>Insecta</taxon>
        <taxon>Pterygota</taxon>
        <taxon>Neoptera</taxon>
        <taxon>Endopterygota</taxon>
        <taxon>Diptera</taxon>
        <taxon>Nematocera</taxon>
        <taxon>Chironomoidea</taxon>
        <taxon>Chironomidae</taxon>
        <taxon>Chironominae</taxon>
        <taxon>Polypedilum</taxon>
        <taxon>Polypedilum</taxon>
    </lineage>
</organism>
<dbReference type="PANTHER" id="PTHR21137:SF44">
    <property type="entry name" value="ODORANT RECEPTOR 13A-RELATED"/>
    <property type="match status" value="1"/>
</dbReference>
<comment type="caution">
    <text evidence="9">Lacks conserved residue(s) required for the propagation of feature annotation.</text>
</comment>
<evidence type="ECO:0000313" key="10">
    <source>
        <dbReference type="EMBL" id="KAG5673089.1"/>
    </source>
</evidence>
<dbReference type="GO" id="GO:0004984">
    <property type="term" value="F:olfactory receptor activity"/>
    <property type="evidence" value="ECO:0007669"/>
    <property type="project" value="InterPro"/>
</dbReference>
<feature type="transmembrane region" description="Helical" evidence="9">
    <location>
        <begin position="98"/>
        <end position="118"/>
    </location>
</feature>
<comment type="subcellular location">
    <subcellularLocation>
        <location evidence="9">Cell membrane</location>
        <topology evidence="9">Multi-pass membrane protein</topology>
    </subcellularLocation>
    <subcellularLocation>
        <location evidence="1">Membrane</location>
        <topology evidence="1">Multi-pass membrane protein</topology>
    </subcellularLocation>
</comment>
<feature type="transmembrane region" description="Helical" evidence="9">
    <location>
        <begin position="286"/>
        <end position="311"/>
    </location>
</feature>
<evidence type="ECO:0000256" key="5">
    <source>
        <dbReference type="ARBA" id="ARBA00022989"/>
    </source>
</evidence>
<keyword evidence="8 9" id="KW-0807">Transducer</keyword>
<dbReference type="GO" id="GO:0007165">
    <property type="term" value="P:signal transduction"/>
    <property type="evidence" value="ECO:0007669"/>
    <property type="project" value="UniProtKB-KW"/>
</dbReference>
<protein>
    <recommendedName>
        <fullName evidence="9">Odorant receptor</fullName>
    </recommendedName>
</protein>
<gene>
    <name evidence="10" type="ORF">PVAND_003164</name>
</gene>
<reference evidence="10" key="1">
    <citation type="submission" date="2021-03" db="EMBL/GenBank/DDBJ databases">
        <title>Chromosome level genome of the anhydrobiotic midge Polypedilum vanderplanki.</title>
        <authorList>
            <person name="Yoshida Y."/>
            <person name="Kikawada T."/>
            <person name="Gusev O."/>
        </authorList>
    </citation>
    <scope>NUCLEOTIDE SEQUENCE</scope>
    <source>
        <strain evidence="10">NIAS01</strain>
        <tissue evidence="10">Whole body or cell culture</tissue>
    </source>
</reference>
<feature type="transmembrane region" description="Helical" evidence="9">
    <location>
        <begin position="64"/>
        <end position="86"/>
    </location>
</feature>
<keyword evidence="4 9" id="KW-0552">Olfaction</keyword>
<dbReference type="InterPro" id="IPR004117">
    <property type="entry name" value="7tm6_olfct_rcpt"/>
</dbReference>